<dbReference type="EMBL" id="PZQS01000003">
    <property type="protein sequence ID" value="PVD33625.1"/>
    <property type="molecule type" value="Genomic_DNA"/>
</dbReference>
<accession>A0A2T7PJL9</accession>
<dbReference type="Proteomes" id="UP000245119">
    <property type="component" value="Linkage Group LG3"/>
</dbReference>
<keyword evidence="1" id="KW-0735">Signal-anchor</keyword>
<reference evidence="2 3" key="1">
    <citation type="submission" date="2018-04" db="EMBL/GenBank/DDBJ databases">
        <title>The genome of golden apple snail Pomacea canaliculata provides insight into stress tolerance and invasive adaptation.</title>
        <authorList>
            <person name="Liu C."/>
            <person name="Liu B."/>
            <person name="Ren Y."/>
            <person name="Zhang Y."/>
            <person name="Wang H."/>
            <person name="Li S."/>
            <person name="Jiang F."/>
            <person name="Yin L."/>
            <person name="Zhang G."/>
            <person name="Qian W."/>
            <person name="Fan W."/>
        </authorList>
    </citation>
    <scope>NUCLEOTIDE SEQUENCE [LARGE SCALE GENOMIC DNA]</scope>
    <source>
        <strain evidence="2">SZHN2017</strain>
        <tissue evidence="2">Muscle</tissue>
    </source>
</reference>
<evidence type="ECO:0000256" key="1">
    <source>
        <dbReference type="RuleBase" id="RU364020"/>
    </source>
</evidence>
<sequence>MLVTLNLCADKLSRAPYPACCQTGPFFEADYGDVHKRAFRHEKPASDVIDDDTITAVFVREPYARLFSGYMDKIFQPRLDNWRRQVVVSLPESSLALWQIFSCPELKHGTQYTTCVPQTSHSPSSSPTLSPRENAVKDTGLPRNPHFVPQSFLCGFCSDAVTPATMQARRQWLIRKLQHAQDRKLLTPRGNRLNTTSDTNLKPRDIEKADTGSRVQPLYDFIGKTESLLDDAAAILEAGQLSGRLPSFEDADRRTKRQLIRLTLHHLWNTHLVNVMAHECQHKEEALRRVWKGLQVRGIISKRELFPVPPEDIVAIKGPAFVNITMAAFQRSARDPTLRRNTKEAMMEAYSTVPYADRQALKKIFDTDFRLFGYPSSIPEVFPEKDVFVLGDYSYFDLFDRTNKERP</sequence>
<keyword evidence="1" id="KW-0333">Golgi apparatus</keyword>
<dbReference type="PANTHER" id="PTHR12137">
    <property type="entry name" value="CARBOHYDRATE SULFOTRANSFERASE"/>
    <property type="match status" value="1"/>
</dbReference>
<keyword evidence="1" id="KW-0812">Transmembrane</keyword>
<protein>
    <recommendedName>
        <fullName evidence="1">Carbohydrate sulfotransferase</fullName>
        <ecNumber evidence="1">2.8.2.-</ecNumber>
    </recommendedName>
</protein>
<keyword evidence="1" id="KW-0119">Carbohydrate metabolism</keyword>
<keyword evidence="1" id="KW-0808">Transferase</keyword>
<dbReference type="GO" id="GO:0000139">
    <property type="term" value="C:Golgi membrane"/>
    <property type="evidence" value="ECO:0007669"/>
    <property type="project" value="UniProtKB-SubCell"/>
</dbReference>
<gene>
    <name evidence="2" type="ORF">C0Q70_04883</name>
</gene>
<dbReference type="PANTHER" id="PTHR12137:SF54">
    <property type="entry name" value="CARBOHYDRATE SULFOTRANSFERASE"/>
    <property type="match status" value="1"/>
</dbReference>
<evidence type="ECO:0000313" key="2">
    <source>
        <dbReference type="EMBL" id="PVD33625.1"/>
    </source>
</evidence>
<keyword evidence="1" id="KW-0325">Glycoprotein</keyword>
<dbReference type="EC" id="2.8.2.-" evidence="1"/>
<evidence type="ECO:0000313" key="3">
    <source>
        <dbReference type="Proteomes" id="UP000245119"/>
    </source>
</evidence>
<comment type="similarity">
    <text evidence="1">Belongs to the sulfotransferase 2 family.</text>
</comment>
<comment type="subcellular location">
    <subcellularLocation>
        <location evidence="1">Golgi apparatus membrane</location>
        <topology evidence="1">Single-pass type II membrane protein</topology>
    </subcellularLocation>
</comment>
<dbReference type="AlphaFoldDB" id="A0A2T7PJL9"/>
<dbReference type="InterPro" id="IPR018011">
    <property type="entry name" value="Carb_sulfotrans_8-10"/>
</dbReference>
<dbReference type="GO" id="GO:0008146">
    <property type="term" value="F:sulfotransferase activity"/>
    <property type="evidence" value="ECO:0007669"/>
    <property type="project" value="InterPro"/>
</dbReference>
<dbReference type="OrthoDB" id="6117100at2759"/>
<dbReference type="GO" id="GO:0016051">
    <property type="term" value="P:carbohydrate biosynthetic process"/>
    <property type="evidence" value="ECO:0007669"/>
    <property type="project" value="InterPro"/>
</dbReference>
<name>A0A2T7PJL9_POMCA</name>
<comment type="caution">
    <text evidence="2">The sequence shown here is derived from an EMBL/GenBank/DDBJ whole genome shotgun (WGS) entry which is preliminary data.</text>
</comment>
<organism evidence="2 3">
    <name type="scientific">Pomacea canaliculata</name>
    <name type="common">Golden apple snail</name>
    <dbReference type="NCBI Taxonomy" id="400727"/>
    <lineage>
        <taxon>Eukaryota</taxon>
        <taxon>Metazoa</taxon>
        <taxon>Spiralia</taxon>
        <taxon>Lophotrochozoa</taxon>
        <taxon>Mollusca</taxon>
        <taxon>Gastropoda</taxon>
        <taxon>Caenogastropoda</taxon>
        <taxon>Architaenioglossa</taxon>
        <taxon>Ampullarioidea</taxon>
        <taxon>Ampullariidae</taxon>
        <taxon>Pomacea</taxon>
    </lineage>
</organism>
<proteinExistence type="inferred from homology"/>
<keyword evidence="3" id="KW-1185">Reference proteome</keyword>